<dbReference type="GO" id="GO:0016628">
    <property type="term" value="F:oxidoreductase activity, acting on the CH-CH group of donors, NAD or NADP as acceptor"/>
    <property type="evidence" value="ECO:0007669"/>
    <property type="project" value="InterPro"/>
</dbReference>
<evidence type="ECO:0000259" key="2">
    <source>
        <dbReference type="Pfam" id="PF16884"/>
    </source>
</evidence>
<protein>
    <recommendedName>
        <fullName evidence="2">Oxidoreductase N-terminal domain-containing protein</fullName>
    </recommendedName>
</protein>
<proteinExistence type="predicted"/>
<evidence type="ECO:0000313" key="4">
    <source>
        <dbReference type="Proteomes" id="UP001428341"/>
    </source>
</evidence>
<organism evidence="3 4">
    <name type="scientific">Citrus x changshan-huyou</name>
    <dbReference type="NCBI Taxonomy" id="2935761"/>
    <lineage>
        <taxon>Eukaryota</taxon>
        <taxon>Viridiplantae</taxon>
        <taxon>Streptophyta</taxon>
        <taxon>Embryophyta</taxon>
        <taxon>Tracheophyta</taxon>
        <taxon>Spermatophyta</taxon>
        <taxon>Magnoliopsida</taxon>
        <taxon>eudicotyledons</taxon>
        <taxon>Gunneridae</taxon>
        <taxon>Pentapetalae</taxon>
        <taxon>rosids</taxon>
        <taxon>malvids</taxon>
        <taxon>Sapindales</taxon>
        <taxon>Rutaceae</taxon>
        <taxon>Aurantioideae</taxon>
        <taxon>Citrus</taxon>
    </lineage>
</organism>
<keyword evidence="1" id="KW-0560">Oxidoreductase</keyword>
<dbReference type="Pfam" id="PF16884">
    <property type="entry name" value="ADH_N_2"/>
    <property type="match status" value="1"/>
</dbReference>
<dbReference type="EMBL" id="JBCGBO010000004">
    <property type="protein sequence ID" value="KAK9208306.1"/>
    <property type="molecule type" value="Genomic_DNA"/>
</dbReference>
<dbReference type="InterPro" id="IPR045010">
    <property type="entry name" value="MDR_fam"/>
</dbReference>
<evidence type="ECO:0000256" key="1">
    <source>
        <dbReference type="ARBA" id="ARBA00023002"/>
    </source>
</evidence>
<keyword evidence="4" id="KW-1185">Reference proteome</keyword>
<evidence type="ECO:0000313" key="3">
    <source>
        <dbReference type="EMBL" id="KAK9208306.1"/>
    </source>
</evidence>
<dbReference type="Proteomes" id="UP001428341">
    <property type="component" value="Unassembled WGS sequence"/>
</dbReference>
<dbReference type="AlphaFoldDB" id="A0AAP0MIA5"/>
<dbReference type="PANTHER" id="PTHR43205">
    <property type="entry name" value="PROSTAGLANDIN REDUCTASE"/>
    <property type="match status" value="1"/>
</dbReference>
<name>A0AAP0MIA5_9ROSI</name>
<reference evidence="3 4" key="1">
    <citation type="submission" date="2024-05" db="EMBL/GenBank/DDBJ databases">
        <title>Haplotype-resolved chromosome-level genome assembly of Huyou (Citrus changshanensis).</title>
        <authorList>
            <person name="Miao C."/>
            <person name="Chen W."/>
            <person name="Wu Y."/>
            <person name="Wang L."/>
            <person name="Zhao S."/>
            <person name="Grierson D."/>
            <person name="Xu C."/>
            <person name="Chen K."/>
        </authorList>
    </citation>
    <scope>NUCLEOTIDE SEQUENCE [LARGE SCALE GENOMIC DNA]</scope>
    <source>
        <strain evidence="3">01-14</strain>
        <tissue evidence="3">Leaf</tissue>
    </source>
</reference>
<comment type="caution">
    <text evidence="3">The sequence shown here is derived from an EMBL/GenBank/DDBJ whole genome shotgun (WGS) entry which is preliminary data.</text>
</comment>
<sequence>MTLLCKNLYVSIDLYQLNRLKSYSSSPEALSAAARITPGEAIDPNGVAKVVVSANPEFEKDDLVVGLISWGEYELVKGGAMIRRLDPMRFPLSYLLEF</sequence>
<dbReference type="Gene3D" id="3.90.180.10">
    <property type="entry name" value="Medium-chain alcohol dehydrogenases, catalytic domain"/>
    <property type="match status" value="1"/>
</dbReference>
<accession>A0AAP0MIA5</accession>
<gene>
    <name evidence="3" type="ORF">WN944_000660</name>
</gene>
<dbReference type="SUPFAM" id="SSF50129">
    <property type="entry name" value="GroES-like"/>
    <property type="match status" value="1"/>
</dbReference>
<feature type="domain" description="Oxidoreductase N-terminal" evidence="2">
    <location>
        <begin position="3"/>
        <end position="81"/>
    </location>
</feature>
<dbReference type="InterPro" id="IPR011032">
    <property type="entry name" value="GroES-like_sf"/>
</dbReference>
<dbReference type="PANTHER" id="PTHR43205:SF12">
    <property type="entry name" value="OS06G0602900 PROTEIN"/>
    <property type="match status" value="1"/>
</dbReference>
<dbReference type="InterPro" id="IPR041694">
    <property type="entry name" value="ADH_N_2"/>
</dbReference>